<evidence type="ECO:0000313" key="10">
    <source>
        <dbReference type="EMBL" id="RDY01437.1"/>
    </source>
</evidence>
<dbReference type="GO" id="GO:0003676">
    <property type="term" value="F:nucleic acid binding"/>
    <property type="evidence" value="ECO:0007669"/>
    <property type="project" value="InterPro"/>
</dbReference>
<dbReference type="Gene3D" id="3.30.420.10">
    <property type="entry name" value="Ribonuclease H-like superfamily/Ribonuclease H"/>
    <property type="match status" value="1"/>
</dbReference>
<evidence type="ECO:0000313" key="11">
    <source>
        <dbReference type="Proteomes" id="UP000257109"/>
    </source>
</evidence>
<evidence type="ECO:0000259" key="9">
    <source>
        <dbReference type="Pfam" id="PF17921"/>
    </source>
</evidence>
<dbReference type="GO" id="GO:0008233">
    <property type="term" value="F:peptidase activity"/>
    <property type="evidence" value="ECO:0007669"/>
    <property type="project" value="UniProtKB-KW"/>
</dbReference>
<evidence type="ECO:0000256" key="1">
    <source>
        <dbReference type="ARBA" id="ARBA00022670"/>
    </source>
</evidence>
<evidence type="ECO:0000256" key="4">
    <source>
        <dbReference type="ARBA" id="ARBA00022722"/>
    </source>
</evidence>
<feature type="domain" description="Reverse transcriptase" evidence="8">
    <location>
        <begin position="238"/>
        <end position="293"/>
    </location>
</feature>
<dbReference type="InterPro" id="IPR041588">
    <property type="entry name" value="Integrase_H2C2"/>
</dbReference>
<feature type="non-terminal residue" evidence="10">
    <location>
        <position position="1"/>
    </location>
</feature>
<keyword evidence="4" id="KW-0540">Nuclease</keyword>
<dbReference type="SUPFAM" id="SSF56672">
    <property type="entry name" value="DNA/RNA polymerases"/>
    <property type="match status" value="1"/>
</dbReference>
<evidence type="ECO:0000256" key="3">
    <source>
        <dbReference type="ARBA" id="ARBA00022695"/>
    </source>
</evidence>
<dbReference type="Pfam" id="PF17921">
    <property type="entry name" value="Integrase_H2C2"/>
    <property type="match status" value="1"/>
</dbReference>
<dbReference type="FunFam" id="3.10.10.10:FF:000007">
    <property type="entry name" value="Retrovirus-related Pol polyprotein from transposon 17.6-like Protein"/>
    <property type="match status" value="1"/>
</dbReference>
<keyword evidence="7" id="KW-0695">RNA-directed DNA polymerase</keyword>
<evidence type="ECO:0000256" key="5">
    <source>
        <dbReference type="ARBA" id="ARBA00022759"/>
    </source>
</evidence>
<dbReference type="InterPro" id="IPR036397">
    <property type="entry name" value="RNaseH_sf"/>
</dbReference>
<dbReference type="SUPFAM" id="SSF53098">
    <property type="entry name" value="Ribonuclease H-like"/>
    <property type="match status" value="1"/>
</dbReference>
<evidence type="ECO:0000256" key="7">
    <source>
        <dbReference type="ARBA" id="ARBA00022918"/>
    </source>
</evidence>
<sequence length="325" mass="38518">MNETHEGALMGHFREFKTFRILHEHFYWPHMKRDVHHIVIGLLPWVVHSTSYTYYPLVDFSHGLCFRVDDACHEANIFFKEVVRLHGLPKTIFLNKDSKTLWSMFDTKFLFSITCHPQADGQTKVVNRTLSQFLWYFVEKCLKSWEEWPLYIEFTYNKIPYPFELVYGFIHLSCLNLLSLLNISSMINNDELSKAQFLKKLYEQARSHIEKKEDGPFKVLTKTNDNAYILDMHQEYEDLRSGYHQIRVREEDEWKTAFKTKFGLYEWSVMPFGLTNAPSTFRRLMNHVLRSLIVGSYGVKVDEEKVKAIQSRGCVVARRAPYSLF</sequence>
<dbReference type="GO" id="GO:0004519">
    <property type="term" value="F:endonuclease activity"/>
    <property type="evidence" value="ECO:0007669"/>
    <property type="project" value="UniProtKB-KW"/>
</dbReference>
<comment type="caution">
    <text evidence="10">The sequence shown here is derived from an EMBL/GenBank/DDBJ whole genome shotgun (WGS) entry which is preliminary data.</text>
</comment>
<dbReference type="PANTHER" id="PTHR35046">
    <property type="entry name" value="ZINC KNUCKLE (CCHC-TYPE) FAMILY PROTEIN"/>
    <property type="match status" value="1"/>
</dbReference>
<keyword evidence="1" id="KW-0645">Protease</keyword>
<dbReference type="InterPro" id="IPR000477">
    <property type="entry name" value="RT_dom"/>
</dbReference>
<evidence type="ECO:0000259" key="8">
    <source>
        <dbReference type="Pfam" id="PF00078"/>
    </source>
</evidence>
<dbReference type="InterPro" id="IPR043502">
    <property type="entry name" value="DNA/RNA_pol_sf"/>
</dbReference>
<evidence type="ECO:0000256" key="2">
    <source>
        <dbReference type="ARBA" id="ARBA00022679"/>
    </source>
</evidence>
<dbReference type="OrthoDB" id="1935586at2759"/>
<dbReference type="Gene3D" id="3.30.70.270">
    <property type="match status" value="1"/>
</dbReference>
<accession>A0A371HF73</accession>
<dbReference type="InterPro" id="IPR043128">
    <property type="entry name" value="Rev_trsase/Diguanyl_cyclase"/>
</dbReference>
<gene>
    <name evidence="10" type="primary">pol</name>
    <name evidence="10" type="ORF">CR513_15231</name>
</gene>
<dbReference type="AlphaFoldDB" id="A0A371HF73"/>
<keyword evidence="6" id="KW-0378">Hydrolase</keyword>
<dbReference type="CDD" id="cd01647">
    <property type="entry name" value="RT_LTR"/>
    <property type="match status" value="1"/>
</dbReference>
<dbReference type="GO" id="GO:0006508">
    <property type="term" value="P:proteolysis"/>
    <property type="evidence" value="ECO:0007669"/>
    <property type="project" value="UniProtKB-KW"/>
</dbReference>
<proteinExistence type="predicted"/>
<dbReference type="InterPro" id="IPR012337">
    <property type="entry name" value="RNaseH-like_sf"/>
</dbReference>
<feature type="domain" description="Integrase zinc-binding" evidence="9">
    <location>
        <begin position="1"/>
        <end position="39"/>
    </location>
</feature>
<dbReference type="EMBL" id="QJKJ01002766">
    <property type="protein sequence ID" value="RDY01437.1"/>
    <property type="molecule type" value="Genomic_DNA"/>
</dbReference>
<dbReference type="Gene3D" id="3.10.10.10">
    <property type="entry name" value="HIV Type 1 Reverse Transcriptase, subunit A, domain 1"/>
    <property type="match status" value="1"/>
</dbReference>
<keyword evidence="2" id="KW-0808">Transferase</keyword>
<keyword evidence="11" id="KW-1185">Reference proteome</keyword>
<reference evidence="10" key="1">
    <citation type="submission" date="2018-05" db="EMBL/GenBank/DDBJ databases">
        <title>Draft genome of Mucuna pruriens seed.</title>
        <authorList>
            <person name="Nnadi N.E."/>
            <person name="Vos R."/>
            <person name="Hasami M.H."/>
            <person name="Devisetty U.K."/>
            <person name="Aguiy J.C."/>
        </authorList>
    </citation>
    <scope>NUCLEOTIDE SEQUENCE [LARGE SCALE GENOMIC DNA]</scope>
    <source>
        <strain evidence="10">JCA_2017</strain>
    </source>
</reference>
<evidence type="ECO:0000256" key="6">
    <source>
        <dbReference type="ARBA" id="ARBA00022801"/>
    </source>
</evidence>
<organism evidence="10 11">
    <name type="scientific">Mucuna pruriens</name>
    <name type="common">Velvet bean</name>
    <name type="synonym">Dolichos pruriens</name>
    <dbReference type="NCBI Taxonomy" id="157652"/>
    <lineage>
        <taxon>Eukaryota</taxon>
        <taxon>Viridiplantae</taxon>
        <taxon>Streptophyta</taxon>
        <taxon>Embryophyta</taxon>
        <taxon>Tracheophyta</taxon>
        <taxon>Spermatophyta</taxon>
        <taxon>Magnoliopsida</taxon>
        <taxon>eudicotyledons</taxon>
        <taxon>Gunneridae</taxon>
        <taxon>Pentapetalae</taxon>
        <taxon>rosids</taxon>
        <taxon>fabids</taxon>
        <taxon>Fabales</taxon>
        <taxon>Fabaceae</taxon>
        <taxon>Papilionoideae</taxon>
        <taxon>50 kb inversion clade</taxon>
        <taxon>NPAAA clade</taxon>
        <taxon>indigoferoid/millettioid clade</taxon>
        <taxon>Phaseoleae</taxon>
        <taxon>Mucuna</taxon>
    </lineage>
</organism>
<keyword evidence="3" id="KW-0548">Nucleotidyltransferase</keyword>
<dbReference type="Proteomes" id="UP000257109">
    <property type="component" value="Unassembled WGS sequence"/>
</dbReference>
<dbReference type="Gene3D" id="1.10.340.70">
    <property type="match status" value="1"/>
</dbReference>
<keyword evidence="5" id="KW-0255">Endonuclease</keyword>
<dbReference type="Pfam" id="PF00078">
    <property type="entry name" value="RVT_1"/>
    <property type="match status" value="1"/>
</dbReference>
<dbReference type="GO" id="GO:0003964">
    <property type="term" value="F:RNA-directed DNA polymerase activity"/>
    <property type="evidence" value="ECO:0007669"/>
    <property type="project" value="UniProtKB-KW"/>
</dbReference>
<name>A0A371HF73_MUCPR</name>
<dbReference type="PANTHER" id="PTHR35046:SF9">
    <property type="entry name" value="RNA-DIRECTED DNA POLYMERASE"/>
    <property type="match status" value="1"/>
</dbReference>
<protein>
    <submittedName>
        <fullName evidence="10">Retrovirus-related Pol polyprotein</fullName>
    </submittedName>
</protein>